<evidence type="ECO:0000259" key="8">
    <source>
        <dbReference type="Pfam" id="PF04545"/>
    </source>
</evidence>
<dbReference type="EMBL" id="BAABGY010000008">
    <property type="protein sequence ID" value="GAA4335498.1"/>
    <property type="molecule type" value="Genomic_DNA"/>
</dbReference>
<dbReference type="InterPro" id="IPR007627">
    <property type="entry name" value="RNA_pol_sigma70_r2"/>
</dbReference>
<dbReference type="Gene3D" id="1.10.601.10">
    <property type="entry name" value="RNA Polymerase Primary Sigma Factor"/>
    <property type="match status" value="1"/>
</dbReference>
<dbReference type="Pfam" id="PF04542">
    <property type="entry name" value="Sigma70_r2"/>
    <property type="match status" value="1"/>
</dbReference>
<dbReference type="Pfam" id="PF04539">
    <property type="entry name" value="Sigma70_r3"/>
    <property type="match status" value="1"/>
</dbReference>
<dbReference type="SUPFAM" id="SSF88946">
    <property type="entry name" value="Sigma2 domain of RNA polymerase sigma factors"/>
    <property type="match status" value="1"/>
</dbReference>
<dbReference type="Pfam" id="PF04545">
    <property type="entry name" value="Sigma70_r4"/>
    <property type="match status" value="1"/>
</dbReference>
<dbReference type="PANTHER" id="PTHR30603:SF47">
    <property type="entry name" value="RNA POLYMERASE SIGMA FACTOR SIGD, CHLOROPLASTIC"/>
    <property type="match status" value="1"/>
</dbReference>
<keyword evidence="3" id="KW-0238">DNA-binding</keyword>
<evidence type="ECO:0000256" key="3">
    <source>
        <dbReference type="ARBA" id="ARBA00023125"/>
    </source>
</evidence>
<evidence type="ECO:0000259" key="7">
    <source>
        <dbReference type="Pfam" id="PF04542"/>
    </source>
</evidence>
<dbReference type="PRINTS" id="PR00046">
    <property type="entry name" value="SIGMA70FCT"/>
</dbReference>
<dbReference type="InterPro" id="IPR050239">
    <property type="entry name" value="Sigma-70_RNA_pol_init_factors"/>
</dbReference>
<dbReference type="Proteomes" id="UP001501725">
    <property type="component" value="Unassembled WGS sequence"/>
</dbReference>
<comment type="caution">
    <text evidence="9">The sequence shown here is derived from an EMBL/GenBank/DDBJ whole genome shotgun (WGS) entry which is preliminary data.</text>
</comment>
<reference evidence="10" key="1">
    <citation type="journal article" date="2019" name="Int. J. Syst. Evol. Microbiol.">
        <title>The Global Catalogue of Microorganisms (GCM) 10K type strain sequencing project: providing services to taxonomists for standard genome sequencing and annotation.</title>
        <authorList>
            <consortium name="The Broad Institute Genomics Platform"/>
            <consortium name="The Broad Institute Genome Sequencing Center for Infectious Disease"/>
            <person name="Wu L."/>
            <person name="Ma J."/>
        </authorList>
    </citation>
    <scope>NUCLEOTIDE SEQUENCE [LARGE SCALE GENOMIC DNA]</scope>
    <source>
        <strain evidence="10">JCM 17919</strain>
    </source>
</reference>
<dbReference type="PANTHER" id="PTHR30603">
    <property type="entry name" value="RNA POLYMERASE SIGMA FACTOR RPO"/>
    <property type="match status" value="1"/>
</dbReference>
<feature type="domain" description="RNA polymerase sigma-70 region 2" evidence="7">
    <location>
        <begin position="54"/>
        <end position="122"/>
    </location>
</feature>
<feature type="domain" description="RNA polymerase sigma-70 region 3" evidence="6">
    <location>
        <begin position="137"/>
        <end position="201"/>
    </location>
</feature>
<dbReference type="InterPro" id="IPR013324">
    <property type="entry name" value="RNA_pol_sigma_r3/r4-like"/>
</dbReference>
<proteinExistence type="predicted"/>
<dbReference type="InterPro" id="IPR009042">
    <property type="entry name" value="RNA_pol_sigma70_r1_2"/>
</dbReference>
<dbReference type="CDD" id="cd06171">
    <property type="entry name" value="Sigma70_r4"/>
    <property type="match status" value="1"/>
</dbReference>
<dbReference type="InterPro" id="IPR007624">
    <property type="entry name" value="RNA_pol_sigma70_r3"/>
</dbReference>
<accession>A0ABP8H7L9</accession>
<evidence type="ECO:0000313" key="9">
    <source>
        <dbReference type="EMBL" id="GAA4335498.1"/>
    </source>
</evidence>
<protein>
    <submittedName>
        <fullName evidence="9">RNA polymerase sigma factor RpoD/SigA</fullName>
    </submittedName>
</protein>
<dbReference type="Gene3D" id="1.10.10.10">
    <property type="entry name" value="Winged helix-like DNA-binding domain superfamily/Winged helix DNA-binding domain"/>
    <property type="match status" value="2"/>
</dbReference>
<evidence type="ECO:0000259" key="5">
    <source>
        <dbReference type="Pfam" id="PF00140"/>
    </source>
</evidence>
<evidence type="ECO:0000313" key="10">
    <source>
        <dbReference type="Proteomes" id="UP001501725"/>
    </source>
</evidence>
<gene>
    <name evidence="9" type="ORF">GCM10023184_30330</name>
</gene>
<dbReference type="Pfam" id="PF00140">
    <property type="entry name" value="Sigma70_r1_2"/>
    <property type="match status" value="1"/>
</dbReference>
<organism evidence="9 10">
    <name type="scientific">Flaviaesturariibacter amylovorans</name>
    <dbReference type="NCBI Taxonomy" id="1084520"/>
    <lineage>
        <taxon>Bacteria</taxon>
        <taxon>Pseudomonadati</taxon>
        <taxon>Bacteroidota</taxon>
        <taxon>Chitinophagia</taxon>
        <taxon>Chitinophagales</taxon>
        <taxon>Chitinophagaceae</taxon>
        <taxon>Flaviaestuariibacter</taxon>
    </lineage>
</organism>
<dbReference type="InterPro" id="IPR014284">
    <property type="entry name" value="RNA_pol_sigma-70_dom"/>
</dbReference>
<dbReference type="RefSeq" id="WP_345256596.1">
    <property type="nucleotide sequence ID" value="NZ_BAABGY010000008.1"/>
</dbReference>
<keyword evidence="1" id="KW-0805">Transcription regulation</keyword>
<keyword evidence="2" id="KW-0731">Sigma factor</keyword>
<evidence type="ECO:0000256" key="1">
    <source>
        <dbReference type="ARBA" id="ARBA00023015"/>
    </source>
</evidence>
<evidence type="ECO:0000256" key="2">
    <source>
        <dbReference type="ARBA" id="ARBA00023082"/>
    </source>
</evidence>
<dbReference type="PIRSF" id="PIRSF000770">
    <property type="entry name" value="RNA_pol_sigma-SigE/K"/>
    <property type="match status" value="1"/>
</dbReference>
<keyword evidence="4" id="KW-0804">Transcription</keyword>
<feature type="domain" description="RNA polymerase sigma-70 region 4" evidence="8">
    <location>
        <begin position="224"/>
        <end position="275"/>
    </location>
</feature>
<evidence type="ECO:0000256" key="4">
    <source>
        <dbReference type="ARBA" id="ARBA00023163"/>
    </source>
</evidence>
<dbReference type="InterPro" id="IPR013325">
    <property type="entry name" value="RNA_pol_sigma_r2"/>
</dbReference>
<dbReference type="SUPFAM" id="SSF88659">
    <property type="entry name" value="Sigma3 and sigma4 domains of RNA polymerase sigma factors"/>
    <property type="match status" value="2"/>
</dbReference>
<dbReference type="InterPro" id="IPR007630">
    <property type="entry name" value="RNA_pol_sigma70_r4"/>
</dbReference>
<evidence type="ECO:0000259" key="6">
    <source>
        <dbReference type="Pfam" id="PF04539"/>
    </source>
</evidence>
<sequence length="287" mass="31932">MRPFVIQSLLTPRKADRLDRYLLEISRLPMITMEDEARLARLIREGDPDALEQLVHANLRFVVSVAKQYQFRGLSLSDLINEGNVGLIRAAGRFDETKGFKFISYAVWWIRQSMTQALSDGARLVRLPANRIGLGLRVHQAACALEQVHERTPTLEEVAESLQLKVSDVRLANSIADRHESLDAPLPGREDSSLYDELAIDDSGASDRAVAHTQSLQTELGRSLSGLSERDRTVVIAFFGIGQTAPSSLQEIANSLGMTAERVRQIKDKALRSLRGRSNAGLLRSYL</sequence>
<dbReference type="InterPro" id="IPR036388">
    <property type="entry name" value="WH-like_DNA-bd_sf"/>
</dbReference>
<keyword evidence="10" id="KW-1185">Reference proteome</keyword>
<feature type="domain" description="RNA polymerase sigma-70 region 1.2" evidence="5">
    <location>
        <begin position="18"/>
        <end position="48"/>
    </location>
</feature>
<name>A0ABP8H7L9_9BACT</name>
<dbReference type="NCBIfam" id="TIGR02937">
    <property type="entry name" value="sigma70-ECF"/>
    <property type="match status" value="1"/>
</dbReference>
<dbReference type="InterPro" id="IPR000943">
    <property type="entry name" value="RNA_pol_sigma70"/>
</dbReference>